<dbReference type="Pfam" id="PF00366">
    <property type="entry name" value="Ribosomal_S17"/>
    <property type="match status" value="1"/>
</dbReference>
<evidence type="ECO:0000256" key="4">
    <source>
        <dbReference type="ARBA" id="ARBA00022980"/>
    </source>
</evidence>
<dbReference type="Gene3D" id="2.40.50.140">
    <property type="entry name" value="Nucleic acid-binding proteins"/>
    <property type="match status" value="1"/>
</dbReference>
<proteinExistence type="inferred from homology"/>
<keyword evidence="2 6" id="KW-0699">rRNA-binding</keyword>
<evidence type="ECO:0000256" key="5">
    <source>
        <dbReference type="ARBA" id="ARBA00023274"/>
    </source>
</evidence>
<evidence type="ECO:0000256" key="1">
    <source>
        <dbReference type="ARBA" id="ARBA00010254"/>
    </source>
</evidence>
<evidence type="ECO:0000256" key="3">
    <source>
        <dbReference type="ARBA" id="ARBA00022884"/>
    </source>
</evidence>
<dbReference type="GO" id="GO:0006412">
    <property type="term" value="P:translation"/>
    <property type="evidence" value="ECO:0007669"/>
    <property type="project" value="UniProtKB-UniRule"/>
</dbReference>
<dbReference type="AlphaFoldDB" id="A0A0G1DU89"/>
<gene>
    <name evidence="6" type="primary">rpsQ</name>
    <name evidence="8" type="ORF">UV76_C0002G0061</name>
</gene>
<comment type="similarity">
    <text evidence="1 6 7">Belongs to the universal ribosomal protein uS17 family.</text>
</comment>
<dbReference type="EMBL" id="LCFS01000002">
    <property type="protein sequence ID" value="KKT01148.1"/>
    <property type="molecule type" value="Genomic_DNA"/>
</dbReference>
<dbReference type="PRINTS" id="PR00973">
    <property type="entry name" value="RIBOSOMALS17"/>
</dbReference>
<dbReference type="PATRIC" id="fig|1618738.3.peg.128"/>
<comment type="subunit">
    <text evidence="6">Part of the 30S ribosomal subunit.</text>
</comment>
<dbReference type="HAMAP" id="MF_01345_B">
    <property type="entry name" value="Ribosomal_uS17_B"/>
    <property type="match status" value="1"/>
</dbReference>
<dbReference type="PROSITE" id="PS00056">
    <property type="entry name" value="RIBOSOMAL_S17"/>
    <property type="match status" value="1"/>
</dbReference>
<dbReference type="InterPro" id="IPR000266">
    <property type="entry name" value="Ribosomal_uS17"/>
</dbReference>
<sequence>MKKEKKAKVLKGIVVSDKMSKTVVVSVSRFVKHPLYGKFYKVSKKYKAHDENNEYKVGDQVEIVETRPISKDKKFKVIHAKAGQE</sequence>
<keyword evidence="5 6" id="KW-0687">Ribonucleoprotein</keyword>
<name>A0A0G1DU89_9BACT</name>
<dbReference type="PANTHER" id="PTHR10744:SF1">
    <property type="entry name" value="SMALL RIBOSOMAL SUBUNIT PROTEIN US17M"/>
    <property type="match status" value="1"/>
</dbReference>
<accession>A0A0G1DU89</accession>
<dbReference type="InterPro" id="IPR019984">
    <property type="entry name" value="Ribosomal_uS17_bact/chlr"/>
</dbReference>
<dbReference type="STRING" id="1618738.UV76_C0002G0061"/>
<reference evidence="8 9" key="1">
    <citation type="journal article" date="2015" name="Nature">
        <title>rRNA introns, odd ribosomes, and small enigmatic genomes across a large radiation of phyla.</title>
        <authorList>
            <person name="Brown C.T."/>
            <person name="Hug L.A."/>
            <person name="Thomas B.C."/>
            <person name="Sharon I."/>
            <person name="Castelle C.J."/>
            <person name="Singh A."/>
            <person name="Wilkins M.J."/>
            <person name="Williams K.H."/>
            <person name="Banfield J.F."/>
        </authorList>
    </citation>
    <scope>NUCLEOTIDE SEQUENCE [LARGE SCALE GENOMIC DNA]</scope>
</reference>
<evidence type="ECO:0000256" key="7">
    <source>
        <dbReference type="RuleBase" id="RU003872"/>
    </source>
</evidence>
<dbReference type="Proteomes" id="UP000034646">
    <property type="component" value="Unassembled WGS sequence"/>
</dbReference>
<dbReference type="GO" id="GO:0022627">
    <property type="term" value="C:cytosolic small ribosomal subunit"/>
    <property type="evidence" value="ECO:0007669"/>
    <property type="project" value="UniProtKB-UniRule"/>
</dbReference>
<dbReference type="InterPro" id="IPR019979">
    <property type="entry name" value="Ribosomal_uS17_CS"/>
</dbReference>
<protein>
    <recommendedName>
        <fullName evidence="6">Small ribosomal subunit protein uS17</fullName>
    </recommendedName>
</protein>
<organism evidence="8 9">
    <name type="scientific">Candidatus Nomurabacteria bacterium GW2011_GWA2_43_15</name>
    <dbReference type="NCBI Taxonomy" id="1618738"/>
    <lineage>
        <taxon>Bacteria</taxon>
        <taxon>Candidatus Nomuraibacteriota</taxon>
    </lineage>
</organism>
<evidence type="ECO:0000313" key="8">
    <source>
        <dbReference type="EMBL" id="KKT01148.1"/>
    </source>
</evidence>
<dbReference type="CDD" id="cd00364">
    <property type="entry name" value="Ribosomal_uS17"/>
    <property type="match status" value="1"/>
</dbReference>
<comment type="caution">
    <text evidence="8">The sequence shown here is derived from an EMBL/GenBank/DDBJ whole genome shotgun (WGS) entry which is preliminary data.</text>
</comment>
<dbReference type="GO" id="GO:0003735">
    <property type="term" value="F:structural constituent of ribosome"/>
    <property type="evidence" value="ECO:0007669"/>
    <property type="project" value="UniProtKB-UniRule"/>
</dbReference>
<keyword evidence="3 6" id="KW-0694">RNA-binding</keyword>
<dbReference type="NCBIfam" id="NF004123">
    <property type="entry name" value="PRK05610.1"/>
    <property type="match status" value="1"/>
</dbReference>
<evidence type="ECO:0000256" key="6">
    <source>
        <dbReference type="HAMAP-Rule" id="MF_01345"/>
    </source>
</evidence>
<dbReference type="GO" id="GO:0019843">
    <property type="term" value="F:rRNA binding"/>
    <property type="evidence" value="ECO:0007669"/>
    <property type="project" value="UniProtKB-UniRule"/>
</dbReference>
<dbReference type="PANTHER" id="PTHR10744">
    <property type="entry name" value="40S RIBOSOMAL PROTEIN S11 FAMILY MEMBER"/>
    <property type="match status" value="1"/>
</dbReference>
<dbReference type="InterPro" id="IPR012340">
    <property type="entry name" value="NA-bd_OB-fold"/>
</dbReference>
<comment type="function">
    <text evidence="6">One of the primary rRNA binding proteins, it binds specifically to the 5'-end of 16S ribosomal RNA.</text>
</comment>
<keyword evidence="4 6" id="KW-0689">Ribosomal protein</keyword>
<evidence type="ECO:0000313" key="9">
    <source>
        <dbReference type="Proteomes" id="UP000034646"/>
    </source>
</evidence>
<dbReference type="NCBIfam" id="TIGR03635">
    <property type="entry name" value="uS17_bact"/>
    <property type="match status" value="1"/>
</dbReference>
<dbReference type="SUPFAM" id="SSF50249">
    <property type="entry name" value="Nucleic acid-binding proteins"/>
    <property type="match status" value="1"/>
</dbReference>
<evidence type="ECO:0000256" key="2">
    <source>
        <dbReference type="ARBA" id="ARBA00022730"/>
    </source>
</evidence>